<dbReference type="RefSeq" id="WP_313543667.1">
    <property type="nucleotide sequence ID" value="NZ_CP134880.1"/>
</dbReference>
<dbReference type="KEGG" id="dcp:RN607_00770"/>
<accession>A0AA96FFD1</accession>
<dbReference type="AlphaFoldDB" id="A0AA96FFD1"/>
<organism evidence="1">
    <name type="scientific">Demequina capsici</name>
    <dbReference type="NCBI Taxonomy" id="3075620"/>
    <lineage>
        <taxon>Bacteria</taxon>
        <taxon>Bacillati</taxon>
        <taxon>Actinomycetota</taxon>
        <taxon>Actinomycetes</taxon>
        <taxon>Micrococcales</taxon>
        <taxon>Demequinaceae</taxon>
        <taxon>Demequina</taxon>
    </lineage>
</organism>
<dbReference type="EMBL" id="CP134880">
    <property type="protein sequence ID" value="WNM27566.1"/>
    <property type="molecule type" value="Genomic_DNA"/>
</dbReference>
<sequence>MRDGPQFEFGVDAIAGRQAVVHRASGELVGWIVRDGDRLRMRRGAWISEPADTIPQLFTVAAARMSSGRVAML</sequence>
<gene>
    <name evidence="1" type="ORF">RN607_00770</name>
</gene>
<evidence type="ECO:0000313" key="1">
    <source>
        <dbReference type="EMBL" id="WNM27566.1"/>
    </source>
</evidence>
<dbReference type="Proteomes" id="UP001303408">
    <property type="component" value="Chromosome"/>
</dbReference>
<reference evidence="1" key="1">
    <citation type="submission" date="2023-09" db="EMBL/GenBank/DDBJ databases">
        <title>Demequina sp. a novel bacteria isolated from Capsicum annuum.</title>
        <authorList>
            <person name="Humaira Z."/>
            <person name="Lee J."/>
            <person name="Cho D."/>
        </authorList>
    </citation>
    <scope>NUCLEOTIDE SEQUENCE</scope>
    <source>
        <strain evidence="1">PMTSA13</strain>
    </source>
</reference>
<name>A0AA96FFD1_9MICO</name>
<protein>
    <submittedName>
        <fullName evidence="1">Uncharacterized protein</fullName>
    </submittedName>
</protein>
<proteinExistence type="predicted"/>